<keyword evidence="4" id="KW-1185">Reference proteome</keyword>
<feature type="region of interest" description="Disordered" evidence="1">
    <location>
        <begin position="291"/>
        <end position="312"/>
    </location>
</feature>
<gene>
    <name evidence="3" type="ORF">HNR23_004633</name>
</gene>
<protein>
    <submittedName>
        <fullName evidence="3">Uncharacterized protein</fullName>
    </submittedName>
</protein>
<feature type="compositionally biased region" description="Low complexity" evidence="1">
    <location>
        <begin position="292"/>
        <end position="303"/>
    </location>
</feature>
<comment type="caution">
    <text evidence="3">The sequence shown here is derived from an EMBL/GenBank/DDBJ whole genome shotgun (WGS) entry which is preliminary data.</text>
</comment>
<proteinExistence type="predicted"/>
<dbReference type="AlphaFoldDB" id="A0A7X0D7K8"/>
<accession>A0A7X0D7K8</accession>
<name>A0A7X0D7K8_9ACTN</name>
<evidence type="ECO:0000313" key="3">
    <source>
        <dbReference type="EMBL" id="MBB6174573.1"/>
    </source>
</evidence>
<organism evidence="3 4">
    <name type="scientific">Nocardiopsis mwathae</name>
    <dbReference type="NCBI Taxonomy" id="1472723"/>
    <lineage>
        <taxon>Bacteria</taxon>
        <taxon>Bacillati</taxon>
        <taxon>Actinomycetota</taxon>
        <taxon>Actinomycetes</taxon>
        <taxon>Streptosporangiales</taxon>
        <taxon>Nocardiopsidaceae</taxon>
        <taxon>Nocardiopsis</taxon>
    </lineage>
</organism>
<evidence type="ECO:0000313" key="4">
    <source>
        <dbReference type="Proteomes" id="UP000546642"/>
    </source>
</evidence>
<dbReference type="RefSeq" id="WP_184078681.1">
    <property type="nucleotide sequence ID" value="NZ_JACHDS010000001.1"/>
</dbReference>
<keyword evidence="2" id="KW-0732">Signal</keyword>
<feature type="signal peptide" evidence="2">
    <location>
        <begin position="1"/>
        <end position="31"/>
    </location>
</feature>
<evidence type="ECO:0000256" key="1">
    <source>
        <dbReference type="SAM" id="MobiDB-lite"/>
    </source>
</evidence>
<reference evidence="3 4" key="1">
    <citation type="submission" date="2020-08" db="EMBL/GenBank/DDBJ databases">
        <title>Sequencing the genomes of 1000 actinobacteria strains.</title>
        <authorList>
            <person name="Klenk H.-P."/>
        </authorList>
    </citation>
    <scope>NUCLEOTIDE SEQUENCE [LARGE SCALE GENOMIC DNA]</scope>
    <source>
        <strain evidence="3 4">DSM 46659</strain>
    </source>
</reference>
<evidence type="ECO:0000256" key="2">
    <source>
        <dbReference type="SAM" id="SignalP"/>
    </source>
</evidence>
<sequence length="471" mass="46922">MFQFTRPSAKAVVVAAGAAGFIAFGSGFAGADVFDKVGLASPVAPETVPGVKFALSGQTPEVADAVPTPSTHNLNTAHGDLSHVGPESRAKVSAVDRVLDTVTETAGLSGRVERQSAGPVDGGVLESVPQKPGGTHSTVHGAAQQLHTAAEKVHNIDGTSALGGLTEAQGLTSIERVAKVEGVPAVPGTDSLPQAGELTDGLADDPAAKLPVGDLGDKLGGVTGALDGVTGSGGTNGPAQKNVLLERAGALPADHELGEATQASAPTDALGLPLPLKEVLMPLEQITKGMGEQQPVAEQQPAETLPTEGADAEPLPEEALPVEDGAHDGVPMDQIPTEHLPTDAFPMDRLTSELPETPLPLDLDIVTKLLNPGAAEAPAAPVGEPGFPGEAAQLAEGTEAVTAETLPADAAPAEGTGTADAQPAGTVEAENLPAEAGQKQLPLLDLAESGPVGDVAGGTGLLDTLPGGLPV</sequence>
<dbReference type="Proteomes" id="UP000546642">
    <property type="component" value="Unassembled WGS sequence"/>
</dbReference>
<feature type="chain" id="PRO_5030562712" evidence="2">
    <location>
        <begin position="32"/>
        <end position="471"/>
    </location>
</feature>
<dbReference type="EMBL" id="JACHDS010000001">
    <property type="protein sequence ID" value="MBB6174573.1"/>
    <property type="molecule type" value="Genomic_DNA"/>
</dbReference>